<comment type="caution">
    <text evidence="5">The sequence shown here is derived from an EMBL/GenBank/DDBJ whole genome shotgun (WGS) entry which is preliminary data.</text>
</comment>
<dbReference type="GO" id="GO:0005886">
    <property type="term" value="C:plasma membrane"/>
    <property type="evidence" value="ECO:0007669"/>
    <property type="project" value="TreeGrafter"/>
</dbReference>
<dbReference type="PANTHER" id="PTHR45138:SF9">
    <property type="entry name" value="DIGUANYLATE CYCLASE DGCM-RELATED"/>
    <property type="match status" value="1"/>
</dbReference>
<accession>A0A2U1SUD4</accession>
<dbReference type="EMBL" id="PUIV01000003">
    <property type="protein sequence ID" value="PWB95234.1"/>
    <property type="molecule type" value="Genomic_DNA"/>
</dbReference>
<dbReference type="GO" id="GO:0052621">
    <property type="term" value="F:diguanylate cyclase activity"/>
    <property type="evidence" value="ECO:0007669"/>
    <property type="project" value="UniProtKB-EC"/>
</dbReference>
<feature type="transmembrane region" description="Helical" evidence="3">
    <location>
        <begin position="6"/>
        <end position="28"/>
    </location>
</feature>
<evidence type="ECO:0000313" key="6">
    <source>
        <dbReference type="Proteomes" id="UP000245137"/>
    </source>
</evidence>
<dbReference type="GO" id="GO:0043709">
    <property type="term" value="P:cell adhesion involved in single-species biofilm formation"/>
    <property type="evidence" value="ECO:0007669"/>
    <property type="project" value="TreeGrafter"/>
</dbReference>
<protein>
    <recommendedName>
        <fullName evidence="1">diguanylate cyclase</fullName>
        <ecNumber evidence="1">2.7.7.65</ecNumber>
    </recommendedName>
</protein>
<feature type="transmembrane region" description="Helical" evidence="3">
    <location>
        <begin position="66"/>
        <end position="86"/>
    </location>
</feature>
<keyword evidence="6" id="KW-1185">Reference proteome</keyword>
<name>A0A2U1SUD4_METSR</name>
<evidence type="ECO:0000256" key="1">
    <source>
        <dbReference type="ARBA" id="ARBA00012528"/>
    </source>
</evidence>
<dbReference type="SMART" id="SM00267">
    <property type="entry name" value="GGDEF"/>
    <property type="match status" value="1"/>
</dbReference>
<dbReference type="InterPro" id="IPR043128">
    <property type="entry name" value="Rev_trsase/Diguanyl_cyclase"/>
</dbReference>
<dbReference type="SUPFAM" id="SSF55073">
    <property type="entry name" value="Nucleotide cyclase"/>
    <property type="match status" value="1"/>
</dbReference>
<dbReference type="EC" id="2.7.7.65" evidence="1"/>
<dbReference type="PANTHER" id="PTHR45138">
    <property type="entry name" value="REGULATORY COMPONENTS OF SENSORY TRANSDUCTION SYSTEM"/>
    <property type="match status" value="1"/>
</dbReference>
<evidence type="ECO:0000256" key="3">
    <source>
        <dbReference type="SAM" id="Phobius"/>
    </source>
</evidence>
<dbReference type="OrthoDB" id="9812260at2"/>
<dbReference type="AlphaFoldDB" id="A0A2U1SUD4"/>
<dbReference type="CDD" id="cd01949">
    <property type="entry name" value="GGDEF"/>
    <property type="match status" value="1"/>
</dbReference>
<dbReference type="InterPro" id="IPR029787">
    <property type="entry name" value="Nucleotide_cyclase"/>
</dbReference>
<proteinExistence type="predicted"/>
<evidence type="ECO:0000259" key="4">
    <source>
        <dbReference type="PROSITE" id="PS50887"/>
    </source>
</evidence>
<dbReference type="InterPro" id="IPR050469">
    <property type="entry name" value="Diguanylate_Cyclase"/>
</dbReference>
<feature type="transmembrane region" description="Helical" evidence="3">
    <location>
        <begin position="189"/>
        <end position="210"/>
    </location>
</feature>
<evidence type="ECO:0000256" key="2">
    <source>
        <dbReference type="ARBA" id="ARBA00034247"/>
    </source>
</evidence>
<feature type="transmembrane region" description="Helical" evidence="3">
    <location>
        <begin position="93"/>
        <end position="110"/>
    </location>
</feature>
<dbReference type="Pfam" id="PF00990">
    <property type="entry name" value="GGDEF"/>
    <property type="match status" value="1"/>
</dbReference>
<dbReference type="InterPro" id="IPR000160">
    <property type="entry name" value="GGDEF_dom"/>
</dbReference>
<organism evidence="5 6">
    <name type="scientific">Methylosinus sporium</name>
    <dbReference type="NCBI Taxonomy" id="428"/>
    <lineage>
        <taxon>Bacteria</taxon>
        <taxon>Pseudomonadati</taxon>
        <taxon>Pseudomonadota</taxon>
        <taxon>Alphaproteobacteria</taxon>
        <taxon>Hyphomicrobiales</taxon>
        <taxon>Methylocystaceae</taxon>
        <taxon>Methylosinus</taxon>
    </lineage>
</organism>
<feature type="domain" description="GGDEF" evidence="4">
    <location>
        <begin position="252"/>
        <end position="381"/>
    </location>
</feature>
<feature type="transmembrane region" description="Helical" evidence="3">
    <location>
        <begin position="150"/>
        <end position="169"/>
    </location>
</feature>
<gene>
    <name evidence="5" type="ORF">C5689_03575</name>
</gene>
<dbReference type="RefSeq" id="WP_108915905.1">
    <property type="nucleotide sequence ID" value="NZ_BGJY01000006.1"/>
</dbReference>
<reference evidence="5 6" key="1">
    <citation type="journal article" date="2018" name="Appl. Microbiol. Biotechnol.">
        <title>Co-cultivation of the strictly anaerobic methanogen Methanosarcina barkeri with aerobic methanotrophs in an oxygen-limited membrane bioreactor.</title>
        <authorList>
            <person name="In 't Zandt M.H."/>
            <person name="van den Bosch T.J.M."/>
            <person name="Rijkers R."/>
            <person name="van Kessel M.A.H.J."/>
            <person name="Jetten M.S.M."/>
            <person name="Welte C.U."/>
        </authorList>
    </citation>
    <scope>NUCLEOTIDE SEQUENCE [LARGE SCALE GENOMIC DNA]</scope>
    <source>
        <strain evidence="5 6">DSM 17706</strain>
    </source>
</reference>
<dbReference type="GO" id="GO:1902201">
    <property type="term" value="P:negative regulation of bacterial-type flagellum-dependent cell motility"/>
    <property type="evidence" value="ECO:0007669"/>
    <property type="project" value="TreeGrafter"/>
</dbReference>
<dbReference type="PROSITE" id="PS50887">
    <property type="entry name" value="GGDEF"/>
    <property type="match status" value="1"/>
</dbReference>
<keyword evidence="3" id="KW-0812">Transmembrane</keyword>
<dbReference type="Gene3D" id="3.30.70.270">
    <property type="match status" value="1"/>
</dbReference>
<sequence length="389" mass="41777">MLGASYALIVNIMIAALFAASFAFVALANPADRRALWFAASYMLGMSAPLCLFVVHLGVWPDFFGALNYVGFCAGLFLMTASLARFYDRGPRWSAVAGLYCAALLSGAAIGEWPQDRLAFNLVYQTPYALATACCGWIILLASGRGALEIALAGLYGVIAAHFIAKPFFATAYGVGRTSSEYVASSYAIISQSVTGVLLIAAGLLTLLLVAQRAISEARRAAETDQLTGLLNRRGFDLACAPLLARARAEGDPATVALVDLDYFKRVNDRFGHAVGDEVLRYFAALLRLTTPEGALVGRLGGEEFVVFLDGAPRAQGRRVAEMIRQAAALHVTPRLPPITVSIGVAEIAEDETFLQAMRRADEALYRAKTLGRDRVCVARRASLKEIHS</sequence>
<feature type="transmembrane region" description="Helical" evidence="3">
    <location>
        <begin position="122"/>
        <end position="143"/>
    </location>
</feature>
<dbReference type="FunFam" id="3.30.70.270:FF:000001">
    <property type="entry name" value="Diguanylate cyclase domain protein"/>
    <property type="match status" value="1"/>
</dbReference>
<dbReference type="Proteomes" id="UP000245137">
    <property type="component" value="Unassembled WGS sequence"/>
</dbReference>
<evidence type="ECO:0000313" key="5">
    <source>
        <dbReference type="EMBL" id="PWB95234.1"/>
    </source>
</evidence>
<feature type="transmembrane region" description="Helical" evidence="3">
    <location>
        <begin position="35"/>
        <end position="60"/>
    </location>
</feature>
<keyword evidence="3" id="KW-1133">Transmembrane helix</keyword>
<keyword evidence="3" id="KW-0472">Membrane</keyword>
<comment type="catalytic activity">
    <reaction evidence="2">
        <text>2 GTP = 3',3'-c-di-GMP + 2 diphosphate</text>
        <dbReference type="Rhea" id="RHEA:24898"/>
        <dbReference type="ChEBI" id="CHEBI:33019"/>
        <dbReference type="ChEBI" id="CHEBI:37565"/>
        <dbReference type="ChEBI" id="CHEBI:58805"/>
        <dbReference type="EC" id="2.7.7.65"/>
    </reaction>
</comment>
<dbReference type="NCBIfam" id="TIGR00254">
    <property type="entry name" value="GGDEF"/>
    <property type="match status" value="1"/>
</dbReference>